<proteinExistence type="predicted"/>
<dbReference type="AlphaFoldDB" id="A0A9P0TGP5"/>
<feature type="compositionally biased region" description="Basic and acidic residues" evidence="1">
    <location>
        <begin position="52"/>
        <end position="64"/>
    </location>
</feature>
<comment type="caution">
    <text evidence="2">The sequence shown here is derived from an EMBL/GenBank/DDBJ whole genome shotgun (WGS) entry which is preliminary data.</text>
</comment>
<feature type="region of interest" description="Disordered" evidence="1">
    <location>
        <begin position="46"/>
        <end position="76"/>
    </location>
</feature>
<dbReference type="Proteomes" id="UP001152562">
    <property type="component" value="Unassembled WGS sequence"/>
</dbReference>
<evidence type="ECO:0000313" key="3">
    <source>
        <dbReference type="Proteomes" id="UP001152562"/>
    </source>
</evidence>
<organism evidence="2 3">
    <name type="scientific">Pieris brassicae</name>
    <name type="common">White butterfly</name>
    <name type="synonym">Large white butterfly</name>
    <dbReference type="NCBI Taxonomy" id="7116"/>
    <lineage>
        <taxon>Eukaryota</taxon>
        <taxon>Metazoa</taxon>
        <taxon>Ecdysozoa</taxon>
        <taxon>Arthropoda</taxon>
        <taxon>Hexapoda</taxon>
        <taxon>Insecta</taxon>
        <taxon>Pterygota</taxon>
        <taxon>Neoptera</taxon>
        <taxon>Endopterygota</taxon>
        <taxon>Lepidoptera</taxon>
        <taxon>Glossata</taxon>
        <taxon>Ditrysia</taxon>
        <taxon>Papilionoidea</taxon>
        <taxon>Pieridae</taxon>
        <taxon>Pierinae</taxon>
        <taxon>Pieris</taxon>
    </lineage>
</organism>
<evidence type="ECO:0000313" key="2">
    <source>
        <dbReference type="EMBL" id="CAH4031928.1"/>
    </source>
</evidence>
<keyword evidence="3" id="KW-1185">Reference proteome</keyword>
<dbReference type="EMBL" id="CALOZG010000020">
    <property type="protein sequence ID" value="CAH4031928.1"/>
    <property type="molecule type" value="Genomic_DNA"/>
</dbReference>
<gene>
    <name evidence="2" type="ORF">PIBRA_LOCUS8380</name>
</gene>
<evidence type="ECO:0000256" key="1">
    <source>
        <dbReference type="SAM" id="MobiDB-lite"/>
    </source>
</evidence>
<reference evidence="2" key="1">
    <citation type="submission" date="2022-05" db="EMBL/GenBank/DDBJ databases">
        <authorList>
            <person name="Okamura Y."/>
        </authorList>
    </citation>
    <scope>NUCLEOTIDE SEQUENCE</scope>
</reference>
<accession>A0A9P0TGP5</accession>
<sequence length="132" mass="14908">MKLEWTEGEDYGLEEAAFYEGPAMAAPPPRKHVSFSLRLDLCDEGGGNGDAIKTEPPEAEEPRTMRKVPSLSDLTDPETSLGMTVICVNAWQGWCQAQSPRRNKRRHGPVRRNLLLTDYSNPKRFFCLSDLR</sequence>
<protein>
    <submittedName>
        <fullName evidence="2">Uncharacterized protein</fullName>
    </submittedName>
</protein>
<name>A0A9P0TGP5_PIEBR</name>